<comment type="subcellular location">
    <subcellularLocation>
        <location evidence="1">Cell membrane</location>
        <topology evidence="1">Multi-pass membrane protein</topology>
    </subcellularLocation>
</comment>
<evidence type="ECO:0000256" key="4">
    <source>
        <dbReference type="ARBA" id="ARBA00022989"/>
    </source>
</evidence>
<feature type="transmembrane region" description="Helical" evidence="6">
    <location>
        <begin position="49"/>
        <end position="72"/>
    </location>
</feature>
<accession>A0A329TQB7</accession>
<feature type="transmembrane region" description="Helical" evidence="6">
    <location>
        <begin position="276"/>
        <end position="293"/>
    </location>
</feature>
<evidence type="ECO:0000256" key="6">
    <source>
        <dbReference type="SAM" id="Phobius"/>
    </source>
</evidence>
<feature type="transmembrane region" description="Helical" evidence="6">
    <location>
        <begin position="93"/>
        <end position="115"/>
    </location>
</feature>
<dbReference type="Pfam" id="PF01943">
    <property type="entry name" value="Polysacc_synt"/>
    <property type="match status" value="1"/>
</dbReference>
<feature type="transmembrane region" description="Helical" evidence="6">
    <location>
        <begin position="464"/>
        <end position="485"/>
    </location>
</feature>
<keyword evidence="4 6" id="KW-1133">Transmembrane helix</keyword>
<keyword evidence="2" id="KW-1003">Cell membrane</keyword>
<feature type="transmembrane region" description="Helical" evidence="6">
    <location>
        <begin position="338"/>
        <end position="364"/>
    </location>
</feature>
<feature type="transmembrane region" description="Helical" evidence="6">
    <location>
        <begin position="305"/>
        <end position="326"/>
    </location>
</feature>
<evidence type="ECO:0000256" key="1">
    <source>
        <dbReference type="ARBA" id="ARBA00004651"/>
    </source>
</evidence>
<dbReference type="GO" id="GO:0005886">
    <property type="term" value="C:plasma membrane"/>
    <property type="evidence" value="ECO:0007669"/>
    <property type="project" value="UniProtKB-SubCell"/>
</dbReference>
<dbReference type="PANTHER" id="PTHR30250">
    <property type="entry name" value="PST FAMILY PREDICTED COLANIC ACID TRANSPORTER"/>
    <property type="match status" value="1"/>
</dbReference>
<feature type="transmembrane region" description="Helical" evidence="6">
    <location>
        <begin position="250"/>
        <end position="270"/>
    </location>
</feature>
<keyword evidence="5 6" id="KW-0472">Membrane</keyword>
<evidence type="ECO:0000256" key="5">
    <source>
        <dbReference type="ARBA" id="ARBA00023136"/>
    </source>
</evidence>
<dbReference type="InterPro" id="IPR002797">
    <property type="entry name" value="Polysacc_synth"/>
</dbReference>
<dbReference type="RefSeq" id="WP_112114653.1">
    <property type="nucleotide sequence ID" value="NZ_PRKZ01000001.1"/>
</dbReference>
<name>A0A329TQB7_9FIRM</name>
<organism evidence="7 8">
    <name type="scientific">Faecalibacterium prausnitzii</name>
    <dbReference type="NCBI Taxonomy" id="853"/>
    <lineage>
        <taxon>Bacteria</taxon>
        <taxon>Bacillati</taxon>
        <taxon>Bacillota</taxon>
        <taxon>Clostridia</taxon>
        <taxon>Eubacteriales</taxon>
        <taxon>Oscillospiraceae</taxon>
        <taxon>Faecalibacterium</taxon>
    </lineage>
</organism>
<evidence type="ECO:0000313" key="7">
    <source>
        <dbReference type="EMBL" id="RAW52047.1"/>
    </source>
</evidence>
<reference evidence="7 8" key="1">
    <citation type="submission" date="2018-02" db="EMBL/GenBank/DDBJ databases">
        <title>Complete genome sequencing of Faecalibacterium prausnitzii strains isolated from the human gut.</title>
        <authorList>
            <person name="Fitzgerald B.C."/>
            <person name="Shkoporov A.N."/>
            <person name="Ross P.R."/>
            <person name="Hill C."/>
        </authorList>
    </citation>
    <scope>NUCLEOTIDE SEQUENCE [LARGE SCALE GENOMIC DNA]</scope>
    <source>
        <strain evidence="7 8">APC942/8-14-2</strain>
    </source>
</reference>
<dbReference type="InterPro" id="IPR050833">
    <property type="entry name" value="Poly_Biosynth_Transport"/>
</dbReference>
<comment type="caution">
    <text evidence="7">The sequence shown here is derived from an EMBL/GenBank/DDBJ whole genome shotgun (WGS) entry which is preliminary data.</text>
</comment>
<feature type="transmembrane region" description="Helical" evidence="6">
    <location>
        <begin position="127"/>
        <end position="144"/>
    </location>
</feature>
<feature type="transmembrane region" description="Helical" evidence="6">
    <location>
        <begin position="9"/>
        <end position="29"/>
    </location>
</feature>
<evidence type="ECO:0000256" key="3">
    <source>
        <dbReference type="ARBA" id="ARBA00022692"/>
    </source>
</evidence>
<dbReference type="AlphaFoldDB" id="A0A329TQB7"/>
<feature type="transmembrane region" description="Helical" evidence="6">
    <location>
        <begin position="398"/>
        <end position="416"/>
    </location>
</feature>
<gene>
    <name evidence="7" type="ORF">C4N25_01125</name>
</gene>
<dbReference type="EMBL" id="PRKZ01000001">
    <property type="protein sequence ID" value="RAW52047.1"/>
    <property type="molecule type" value="Genomic_DNA"/>
</dbReference>
<feature type="transmembrane region" description="Helical" evidence="6">
    <location>
        <begin position="437"/>
        <end position="458"/>
    </location>
</feature>
<feature type="transmembrane region" description="Helical" evidence="6">
    <location>
        <begin position="164"/>
        <end position="186"/>
    </location>
</feature>
<protein>
    <submittedName>
        <fullName evidence="7">Transporter</fullName>
    </submittedName>
</protein>
<dbReference type="Proteomes" id="UP000251634">
    <property type="component" value="Unassembled WGS sequence"/>
</dbReference>
<evidence type="ECO:0000313" key="8">
    <source>
        <dbReference type="Proteomes" id="UP000251634"/>
    </source>
</evidence>
<keyword evidence="3 6" id="KW-0812">Transmembrane</keyword>
<dbReference type="PANTHER" id="PTHR30250:SF26">
    <property type="entry name" value="PSMA PROTEIN"/>
    <property type="match status" value="1"/>
</dbReference>
<proteinExistence type="predicted"/>
<sequence length="508" mass="57503">MQENRTKNSIVNICFSLGFQLVTLVLGFVNRTVFLQCLGVEYLGVSGLFSDILSMLSLADLGFGTAMTFSMYKPLAEKDYTKLAGLVQLYKKIYRFIALTVLTVGTALIPFLQYLVNLPENLPLIKVYYLLYLANTVSSYLVVYKTSILSADQKEYVLNKYRSIFSIAQTVCMTLFLWITHSYVVYLCVQVFFTYSQNFFCSHVAEKQYPYINQKVELPKGEIQVIFKTVGSVFLYKVSSVILNATDNTLISVLLGTTVVGFYSNYTLIINKLTNIVNTVFYSLTASLGNLIVKENEEKRYHIFLAMQSVSMVLSTVCVSGVFFLISDFVRLWLGSKYVLSELVLLAVVCNLYFAISLLPIWVFREATGLYRKTKYVMLATAVINLILSVILGKIIGLAGIIFATAIARLTTYFWYEPYLLFRNYFGQSCSVYFKGVLKSIVTTLCILAIEYICVGTFHPTGWIFWIAKAIFVCGVSFLCVFALYGKSEGFQIILGKVRKCLPQNMRR</sequence>
<evidence type="ECO:0000256" key="2">
    <source>
        <dbReference type="ARBA" id="ARBA00022475"/>
    </source>
</evidence>